<evidence type="ECO:0000259" key="1">
    <source>
        <dbReference type="Pfam" id="PF10354"/>
    </source>
</evidence>
<keyword evidence="3" id="KW-1185">Reference proteome</keyword>
<dbReference type="PANTHER" id="PTHR11538">
    <property type="entry name" value="PHENYLALANYL-TRNA SYNTHETASE"/>
    <property type="match status" value="1"/>
</dbReference>
<feature type="domain" description="25S rRNA (uridine-N(3))-methyltransferase BMT5-like" evidence="1">
    <location>
        <begin position="56"/>
        <end position="175"/>
    </location>
</feature>
<dbReference type="Proteomes" id="UP001314170">
    <property type="component" value="Unassembled WGS sequence"/>
</dbReference>
<dbReference type="GO" id="GO:0070042">
    <property type="term" value="F:rRNA (uridine-N3-)-methyltransferase activity"/>
    <property type="evidence" value="ECO:0007669"/>
    <property type="project" value="InterPro"/>
</dbReference>
<dbReference type="GO" id="GO:0005737">
    <property type="term" value="C:cytoplasm"/>
    <property type="evidence" value="ECO:0007669"/>
    <property type="project" value="TreeGrafter"/>
</dbReference>
<name>A0AAV1QQR2_9ROSI</name>
<dbReference type="InterPro" id="IPR019446">
    <property type="entry name" value="BMT5-like"/>
</dbReference>
<protein>
    <recommendedName>
        <fullName evidence="1">25S rRNA (uridine-N(3))-methyltransferase BMT5-like domain-containing protein</fullName>
    </recommendedName>
</protein>
<dbReference type="PANTHER" id="PTHR11538:SF89">
    <property type="entry name" value="PROTEIN, PUTATIVE (DUF2431)-RELATED"/>
    <property type="match status" value="1"/>
</dbReference>
<comment type="caution">
    <text evidence="2">The sequence shown here is derived from an EMBL/GenBank/DDBJ whole genome shotgun (WGS) entry which is preliminary data.</text>
</comment>
<gene>
    <name evidence="2" type="ORF">DCAF_LOCUS1568</name>
</gene>
<evidence type="ECO:0000313" key="3">
    <source>
        <dbReference type="Proteomes" id="UP001314170"/>
    </source>
</evidence>
<sequence>MVLKKPSLSKLYWGETSEYLTSGEGEDALTTDGDGIITFPRLRKLKLYRPWWPSIPEQLKNFGCTILYEVDAHTMSCHPLLHEQLFDRIVFNFPHAGFHYREYDSFQIEFHRNLVKGFLRSARDDMLGKNREAHVTHKTAHPFDRWEIEKLAEDVGWYLIEMSPFSSWDYLGCCNKRGDGIRVDDSFPVGACST</sequence>
<dbReference type="GO" id="GO:0070475">
    <property type="term" value="P:rRNA base methylation"/>
    <property type="evidence" value="ECO:0007669"/>
    <property type="project" value="InterPro"/>
</dbReference>
<accession>A0AAV1QQR2</accession>
<evidence type="ECO:0000313" key="2">
    <source>
        <dbReference type="EMBL" id="CAK7323938.1"/>
    </source>
</evidence>
<proteinExistence type="predicted"/>
<dbReference type="EMBL" id="CAWUPB010000209">
    <property type="protein sequence ID" value="CAK7323938.1"/>
    <property type="molecule type" value="Genomic_DNA"/>
</dbReference>
<reference evidence="2 3" key="1">
    <citation type="submission" date="2024-01" db="EMBL/GenBank/DDBJ databases">
        <authorList>
            <person name="Waweru B."/>
        </authorList>
    </citation>
    <scope>NUCLEOTIDE SEQUENCE [LARGE SCALE GENOMIC DNA]</scope>
</reference>
<dbReference type="Pfam" id="PF10354">
    <property type="entry name" value="BMT5-like"/>
    <property type="match status" value="1"/>
</dbReference>
<organism evidence="2 3">
    <name type="scientific">Dovyalis caffra</name>
    <dbReference type="NCBI Taxonomy" id="77055"/>
    <lineage>
        <taxon>Eukaryota</taxon>
        <taxon>Viridiplantae</taxon>
        <taxon>Streptophyta</taxon>
        <taxon>Embryophyta</taxon>
        <taxon>Tracheophyta</taxon>
        <taxon>Spermatophyta</taxon>
        <taxon>Magnoliopsida</taxon>
        <taxon>eudicotyledons</taxon>
        <taxon>Gunneridae</taxon>
        <taxon>Pentapetalae</taxon>
        <taxon>rosids</taxon>
        <taxon>fabids</taxon>
        <taxon>Malpighiales</taxon>
        <taxon>Salicaceae</taxon>
        <taxon>Flacourtieae</taxon>
        <taxon>Dovyalis</taxon>
    </lineage>
</organism>
<dbReference type="AlphaFoldDB" id="A0AAV1QQR2"/>